<proteinExistence type="predicted"/>
<accession>A0ABY7NFF4</accession>
<dbReference type="RefSeq" id="WP_281533770.1">
    <property type="nucleotide sequence ID" value="NZ_CP075584.1"/>
</dbReference>
<evidence type="ECO:0000256" key="3">
    <source>
        <dbReference type="ARBA" id="ARBA00022729"/>
    </source>
</evidence>
<sequence length="842" mass="90460">MPIAMLSAPPVLPAQAATTSSLTLNVTSARTEPRAFAGAGVAKGAAIPNFTYMINEDNTGTTAQRSPALGSGCNTLDTGYPGSCEWTSIKETPHSTSPIVRQGDQADFAGGLTLPNGRYLISVLSDGYKIDGAHFTVPLPDPGLVTVELQPTPLPDSTLRAQIFQDSATTNGTLDQGEPGLAGFTGHIADTLGEVQTDVYGNPLCTVYQGEDPISHVIPMASLDAGMLPVPIPGSGGHCVSDAGGILTMPHLGSNRYALTASAPANQTWIQTTTLEGNHDFDAWVMEGSTGYDTEALLAGEPVPGPIFGFVKPTNTLTAGSGRIEGAVVNVKQYSPPKGGDYNHWLGLTGSKMGKPIVNPWLSLSDLQAGDQAVWVGHGGTDGTFDISGVPDGNYSLSWWDEPQNHFLDSVNVTVKNGETVKMGNLPDSGWWTEYDGYVFIDANRNGVKDPGETGMPNFTLTMRKQDNSLMDRGTNLVTTDSTGYYHFESAYPLSEWTVMENFNNSFYTTGVTYQADNQPTPTTVKGAGVDVSVLSIIGLSGTMDWGVHTYDSTGANGIDPRNGGIVGSVSYDTTRNELDPQYAASEDWQPGVSDVPVELWSTVDCGTTTAPCGGTNDAFELAPDGSLARGKLLNTYLSEHWTRPTGCVARDVDGKPLVHAANNPAAFDENVLAPNQETSGECISSFHPGRPIRTVPDRPGHIGGELRCGRGWQLRLRRRLHRNSERHRSGQPRVRRRNLPAARKRRLPGQNRDPAGCHRRPPVQGDQRDGRQHRQRRSDRSAGAAARLRRNAPHRRPRGQQDGQLPRSGRRRHQRGPRRGHRAGLDSSLEPPVPGHGWVAL</sequence>
<evidence type="ECO:0000256" key="5">
    <source>
        <dbReference type="SAM" id="SignalP"/>
    </source>
</evidence>
<evidence type="ECO:0000256" key="1">
    <source>
        <dbReference type="ARBA" id="ARBA00004613"/>
    </source>
</evidence>
<protein>
    <recommendedName>
        <fullName evidence="6">SD-repeat containing protein B domain-containing protein</fullName>
    </recommendedName>
</protein>
<comment type="subcellular location">
    <subcellularLocation>
        <location evidence="1">Secreted</location>
    </subcellularLocation>
</comment>
<feature type="compositionally biased region" description="Basic residues" evidence="4">
    <location>
        <begin position="809"/>
        <end position="823"/>
    </location>
</feature>
<evidence type="ECO:0000256" key="2">
    <source>
        <dbReference type="ARBA" id="ARBA00022525"/>
    </source>
</evidence>
<dbReference type="Proteomes" id="UP001212421">
    <property type="component" value="Chromosome"/>
</dbReference>
<feature type="region of interest" description="Disordered" evidence="4">
    <location>
        <begin position="685"/>
        <end position="707"/>
    </location>
</feature>
<evidence type="ECO:0000256" key="4">
    <source>
        <dbReference type="SAM" id="MobiDB-lite"/>
    </source>
</evidence>
<feature type="region of interest" description="Disordered" evidence="4">
    <location>
        <begin position="720"/>
        <end position="842"/>
    </location>
</feature>
<gene>
    <name evidence="7" type="ORF">KIV56_12370</name>
</gene>
<evidence type="ECO:0000313" key="7">
    <source>
        <dbReference type="EMBL" id="WBM79243.1"/>
    </source>
</evidence>
<dbReference type="SUPFAM" id="SSF117074">
    <property type="entry name" value="Hypothetical protein PA1324"/>
    <property type="match status" value="1"/>
</dbReference>
<feature type="chain" id="PRO_5046880559" description="SD-repeat containing protein B domain-containing protein" evidence="5">
    <location>
        <begin position="17"/>
        <end position="842"/>
    </location>
</feature>
<feature type="signal peptide" evidence="5">
    <location>
        <begin position="1"/>
        <end position="16"/>
    </location>
</feature>
<name>A0ABY7NFF4_9MICO</name>
<organism evidence="7 8">
    <name type="scientific">Cryobacterium breve</name>
    <dbReference type="NCBI Taxonomy" id="1259258"/>
    <lineage>
        <taxon>Bacteria</taxon>
        <taxon>Bacillati</taxon>
        <taxon>Actinomycetota</taxon>
        <taxon>Actinomycetes</taxon>
        <taxon>Micrococcales</taxon>
        <taxon>Microbacteriaceae</taxon>
        <taxon>Cryobacterium</taxon>
    </lineage>
</organism>
<dbReference type="Gene3D" id="2.60.40.10">
    <property type="entry name" value="Immunoglobulins"/>
    <property type="match status" value="1"/>
</dbReference>
<evidence type="ECO:0000313" key="8">
    <source>
        <dbReference type="Proteomes" id="UP001212421"/>
    </source>
</evidence>
<reference evidence="7 8" key="1">
    <citation type="submission" date="2021-05" db="EMBL/GenBank/DDBJ databases">
        <authorList>
            <person name="Kumar R."/>
            <person name="Kumar A."/>
            <person name="Mukhia S."/>
        </authorList>
    </citation>
    <scope>NUCLEOTIDE SEQUENCE [LARGE SCALE GENOMIC DNA]</scope>
    <source>
        <strain evidence="7 8">ERMR7:08</strain>
    </source>
</reference>
<feature type="compositionally biased region" description="Basic residues" evidence="4">
    <location>
        <begin position="730"/>
        <end position="748"/>
    </location>
</feature>
<dbReference type="EMBL" id="CP075584">
    <property type="protein sequence ID" value="WBM79243.1"/>
    <property type="molecule type" value="Genomic_DNA"/>
</dbReference>
<keyword evidence="8" id="KW-1185">Reference proteome</keyword>
<feature type="domain" description="SD-repeat containing protein B" evidence="6">
    <location>
        <begin position="438"/>
        <end position="510"/>
    </location>
</feature>
<keyword evidence="3 5" id="KW-0732">Signal</keyword>
<keyword evidence="2" id="KW-0964">Secreted</keyword>
<dbReference type="InterPro" id="IPR013783">
    <property type="entry name" value="Ig-like_fold"/>
</dbReference>
<evidence type="ECO:0000259" key="6">
    <source>
        <dbReference type="Pfam" id="PF17210"/>
    </source>
</evidence>
<dbReference type="Pfam" id="PF17210">
    <property type="entry name" value="SdrD_B"/>
    <property type="match status" value="1"/>
</dbReference>
<dbReference type="InterPro" id="IPR033764">
    <property type="entry name" value="Sdr_B"/>
</dbReference>
<feature type="compositionally biased region" description="Basic residues" evidence="4">
    <location>
        <begin position="788"/>
        <end position="799"/>
    </location>
</feature>